<organism evidence="6 7">
    <name type="scientific">Actinophytocola gossypii</name>
    <dbReference type="NCBI Taxonomy" id="2812003"/>
    <lineage>
        <taxon>Bacteria</taxon>
        <taxon>Bacillati</taxon>
        <taxon>Actinomycetota</taxon>
        <taxon>Actinomycetes</taxon>
        <taxon>Pseudonocardiales</taxon>
        <taxon>Pseudonocardiaceae</taxon>
    </lineage>
</organism>
<reference evidence="6 7" key="1">
    <citation type="submission" date="2021-02" db="EMBL/GenBank/DDBJ databases">
        <title>Actinophytocola xerophila sp. nov., isolated from soil of cotton cropping field.</title>
        <authorList>
            <person name="Huang R."/>
            <person name="Chen X."/>
            <person name="Ge X."/>
            <person name="Liu W."/>
        </authorList>
    </citation>
    <scope>NUCLEOTIDE SEQUENCE [LARGE SCALE GENOMIC DNA]</scope>
    <source>
        <strain evidence="6 7">S1-96</strain>
    </source>
</reference>
<dbReference type="InterPro" id="IPR003395">
    <property type="entry name" value="RecF/RecN/SMC_N"/>
</dbReference>
<dbReference type="PANTHER" id="PTHR32114:SF2">
    <property type="entry name" value="ABC TRANSPORTER ABCH.3"/>
    <property type="match status" value="1"/>
</dbReference>
<keyword evidence="7" id="KW-1185">Reference proteome</keyword>
<dbReference type="PANTHER" id="PTHR32114">
    <property type="entry name" value="ABC TRANSPORTER ABCH.3"/>
    <property type="match status" value="1"/>
</dbReference>
<dbReference type="SUPFAM" id="SSF52540">
    <property type="entry name" value="P-loop containing nucleoside triphosphate hydrolases"/>
    <property type="match status" value="1"/>
</dbReference>
<accession>A0ABT2J1J7</accession>
<dbReference type="InterPro" id="IPR027417">
    <property type="entry name" value="P-loop_NTPase"/>
</dbReference>
<feature type="coiled-coil region" evidence="4">
    <location>
        <begin position="487"/>
        <end position="549"/>
    </location>
</feature>
<feature type="domain" description="RecF/RecN/SMC N-terminal" evidence="5">
    <location>
        <begin position="5"/>
        <end position="1027"/>
    </location>
</feature>
<evidence type="ECO:0000256" key="4">
    <source>
        <dbReference type="SAM" id="Coils"/>
    </source>
</evidence>
<proteinExistence type="inferred from homology"/>
<dbReference type="EMBL" id="JAFFZE010000003">
    <property type="protein sequence ID" value="MCT2581737.1"/>
    <property type="molecule type" value="Genomic_DNA"/>
</dbReference>
<comment type="similarity">
    <text evidence="1">Belongs to the SMC family. SbcC subfamily.</text>
</comment>
<name>A0ABT2J1J7_9PSEU</name>
<dbReference type="Gene3D" id="3.40.50.300">
    <property type="entry name" value="P-loop containing nucleotide triphosphate hydrolases"/>
    <property type="match status" value="2"/>
</dbReference>
<evidence type="ECO:0000256" key="3">
    <source>
        <dbReference type="ARBA" id="ARBA00013368"/>
    </source>
</evidence>
<evidence type="ECO:0000313" key="7">
    <source>
        <dbReference type="Proteomes" id="UP001156441"/>
    </source>
</evidence>
<dbReference type="Proteomes" id="UP001156441">
    <property type="component" value="Unassembled WGS sequence"/>
</dbReference>
<comment type="caution">
    <text evidence="6">The sequence shown here is derived from an EMBL/GenBank/DDBJ whole genome shotgun (WGS) entry which is preliminary data.</text>
</comment>
<gene>
    <name evidence="6" type="ORF">JT362_01205</name>
</gene>
<keyword evidence="4" id="KW-0175">Coiled coil</keyword>
<evidence type="ECO:0000256" key="2">
    <source>
        <dbReference type="ARBA" id="ARBA00011322"/>
    </source>
</evidence>
<dbReference type="Pfam" id="PF02463">
    <property type="entry name" value="SMC_N"/>
    <property type="match status" value="1"/>
</dbReference>
<feature type="coiled-coil region" evidence="4">
    <location>
        <begin position="318"/>
        <end position="352"/>
    </location>
</feature>
<evidence type="ECO:0000313" key="6">
    <source>
        <dbReference type="EMBL" id="MCT2581737.1"/>
    </source>
</evidence>
<evidence type="ECO:0000259" key="5">
    <source>
        <dbReference type="Pfam" id="PF02463"/>
    </source>
</evidence>
<evidence type="ECO:0000256" key="1">
    <source>
        <dbReference type="ARBA" id="ARBA00006930"/>
    </source>
</evidence>
<comment type="subunit">
    <text evidence="2">Heterodimer of SbcC and SbcD.</text>
</comment>
<sequence length="1060" mass="112101">MRPMTLSLNGFRSYPRPVTVDFTGKSLAAALGDTGAGKSSLLDAITYALFRKSSWDAHQVRHLIADGAEAMSVEFTFLHDGHRWKVQRTLHAKNPNAGRHHLTNLDTGHEEDGARAVNTRIETVLGMGYETFLRVGLLPQGKFDQLLIAAPRERTERLRELFGTDALESVRTGASRRRDSLKDLLADAKIKRQAMPDNPAQAAEVAGVAASAAEAAAKRLGSAIDTMSSLQKQAADATTAAGEASRAAESLAEKAVTDAASILDALEPVVADLSTRQKSLDSRATAADKRDGELTTKIEAIETQGEGLGELTKAATVVEKLAAQAEDQRGERDRLAAQHNELTAEANNIAKADTDLAQRAAQAKPLTELAAAAADVNTRLHTLGFSVRAHLTEATSAAQQVATAAQAHSLARTALETAQQAIAPREEKASAAKTDLTEAEDKHEVLRMRNQAAAVAAEAHPGDDCPVCRRELPDDFEADAGATAAELKTANTLVNAAKTNLDEAARELVEARAAVTTAESTTARSAQDHRAAEQKVQRATQKALELLTDFASLATETEVAFATETATAALTAATTVLATHPGAVADPTQLTEPAVTALTASEHAAATRAEQLRIDDAKETTAIKADRTALDLSKTAHNKAVKEAKAASARHTRAVDRAAADIGGLPPRIQAILPDDAIDISPADAADAAEAIAARLAEIRELHTALETSRHEKNTVLTLRRALDLEHHTAVDEPLARLRSRLDGWANAAAHAVAQLPDTSRSRAPGPAAESGLAEIRTFSTTLSTVAAELHAELIETSATHASFAQEARIHLGEQAATLTDVEGFDPAADLTDPISLHPLVASRATAEKEAKVQRTAQKAALEQVRPAADLDFAIEAGGARLAALDVLRGELVDAKFLGHLTELNTQTLLAIASDLLRQLTDQRFGFAGSFEIVSRNSGVVHTPSRLSGGEKFLASLALALALAELHSLTGPRLGSLFLDEGFAALDTTALQAALEVLRTQAGGDRLVMVISHLHAVAEAVDDVLWVERGATGSRARWLTPAERDELVQADLVSGLQTLA</sequence>
<protein>
    <recommendedName>
        <fullName evidence="3">Nuclease SbcCD subunit C</fullName>
    </recommendedName>
</protein>